<reference evidence="4 5" key="1">
    <citation type="journal article" date="2023" name="Plant Dis.">
        <title>First Report of Diplodia intermedia Causing Canker and Dieback Diseases on Apple Trees in Canada.</title>
        <authorList>
            <person name="Ellouze W."/>
            <person name="Ilyukhin E."/>
            <person name="Sulman M."/>
            <person name="Ali S."/>
        </authorList>
    </citation>
    <scope>NUCLEOTIDE SEQUENCE [LARGE SCALE GENOMIC DNA]</scope>
    <source>
        <strain evidence="4 5">M45-28</strain>
    </source>
</reference>
<dbReference type="PANTHER" id="PTHR46910:SF25">
    <property type="entry name" value="ABC-TRANSPORTER-REGULATING TRANSCRIPTION FACTOR"/>
    <property type="match status" value="1"/>
</dbReference>
<dbReference type="PROSITE" id="PS00463">
    <property type="entry name" value="ZN2_CY6_FUNGAL_1"/>
    <property type="match status" value="1"/>
</dbReference>
<feature type="compositionally biased region" description="Basic and acidic residues" evidence="2">
    <location>
        <begin position="1"/>
        <end position="12"/>
    </location>
</feature>
<dbReference type="Proteomes" id="UP001521184">
    <property type="component" value="Unassembled WGS sequence"/>
</dbReference>
<gene>
    <name evidence="4" type="ORF">SLS58_010760</name>
</gene>
<sequence length="697" mass="77820">MSDTEERSERPSEPSANPACDQCRARKVRCDRRRPECSNCSKSGVCCGFTNQSKRVNHIKQLWSIETAIGNLSHQLVTISQPCSSSHSSRSGSRSSSVSGRETLRNFLEECQMDDVDAVGDDPADFVHQGSACCGCEQFFGETSAHSQFKSARERVDRLLRADNQDGGTSPLLRFVSERPALLPDLQCAYEAFPAVEECHRPFSAVTAMCGANGRPIALPPKSFLLSALDIFLSEINVYNPIFEESSLREAVELRYAMPPLDPDPDREAWSLSFNNIILLAMCHSARLTGNALGDFQGIEHDLLQSFLRNTCRAFYSLERLSSPRFVNIQALATLAHKGILGASPEERRMLYWTLYRMDKQRCFLKGQPCDLYSFDTDIPMNNSEIDTPESRYLFAINSLMVVWEKIYLLLYSPQVKKRRRRDVDQQVWELRSALKCWCRRHSDLLEKPEADGSYIFFRAELSFCFAMSSLLIHRCIDSVASRQKCLESAQTALRVITNIHKAQPRSGSIAFLARIFQQYPALPFLEVYHHILYSPTPERLQQVTLLSAAVQAVGDLVNPNFPRVFCALLYARMSWCVDLLGIFRSSVCSPPHASRKGSVASSGLRSRNGSVGNLHDFNTAALDTADSAFFGIDDMMDKAQTSDGVPGFDDMFASDGLTMGSGFPAADVPLGAGVEKGSDFFRLNMDVDDALWSMSI</sequence>
<evidence type="ECO:0000259" key="3">
    <source>
        <dbReference type="PROSITE" id="PS50048"/>
    </source>
</evidence>
<dbReference type="Pfam" id="PF00172">
    <property type="entry name" value="Zn_clus"/>
    <property type="match status" value="1"/>
</dbReference>
<organism evidence="4 5">
    <name type="scientific">Diplodia intermedia</name>
    <dbReference type="NCBI Taxonomy" id="856260"/>
    <lineage>
        <taxon>Eukaryota</taxon>
        <taxon>Fungi</taxon>
        <taxon>Dikarya</taxon>
        <taxon>Ascomycota</taxon>
        <taxon>Pezizomycotina</taxon>
        <taxon>Dothideomycetes</taxon>
        <taxon>Dothideomycetes incertae sedis</taxon>
        <taxon>Botryosphaeriales</taxon>
        <taxon>Botryosphaeriaceae</taxon>
        <taxon>Diplodia</taxon>
    </lineage>
</organism>
<evidence type="ECO:0000256" key="1">
    <source>
        <dbReference type="ARBA" id="ARBA00023242"/>
    </source>
</evidence>
<evidence type="ECO:0000313" key="5">
    <source>
        <dbReference type="Proteomes" id="UP001521184"/>
    </source>
</evidence>
<dbReference type="CDD" id="cd12148">
    <property type="entry name" value="fungal_TF_MHR"/>
    <property type="match status" value="1"/>
</dbReference>
<feature type="region of interest" description="Disordered" evidence="2">
    <location>
        <begin position="1"/>
        <end position="20"/>
    </location>
</feature>
<dbReference type="PANTHER" id="PTHR46910">
    <property type="entry name" value="TRANSCRIPTION FACTOR PDR1"/>
    <property type="match status" value="1"/>
</dbReference>
<dbReference type="InterPro" id="IPR001138">
    <property type="entry name" value="Zn2Cys6_DnaBD"/>
</dbReference>
<name>A0ABR3T3X6_9PEZI</name>
<dbReference type="CDD" id="cd00067">
    <property type="entry name" value="GAL4"/>
    <property type="match status" value="1"/>
</dbReference>
<keyword evidence="1" id="KW-0539">Nucleus</keyword>
<dbReference type="InterPro" id="IPR050987">
    <property type="entry name" value="AtrR-like"/>
</dbReference>
<keyword evidence="5" id="KW-1185">Reference proteome</keyword>
<protein>
    <recommendedName>
        <fullName evidence="3">Zn(2)-C6 fungal-type domain-containing protein</fullName>
    </recommendedName>
</protein>
<proteinExistence type="predicted"/>
<dbReference type="Gene3D" id="4.10.240.10">
    <property type="entry name" value="Zn(2)-C6 fungal-type DNA-binding domain"/>
    <property type="match status" value="1"/>
</dbReference>
<feature type="domain" description="Zn(2)-C6 fungal-type" evidence="3">
    <location>
        <begin position="19"/>
        <end position="49"/>
    </location>
</feature>
<evidence type="ECO:0000256" key="2">
    <source>
        <dbReference type="SAM" id="MobiDB-lite"/>
    </source>
</evidence>
<dbReference type="EMBL" id="JAKEKT020000136">
    <property type="protein sequence ID" value="KAL1634255.1"/>
    <property type="molecule type" value="Genomic_DNA"/>
</dbReference>
<comment type="caution">
    <text evidence="4">The sequence shown here is derived from an EMBL/GenBank/DDBJ whole genome shotgun (WGS) entry which is preliminary data.</text>
</comment>
<dbReference type="InterPro" id="IPR036864">
    <property type="entry name" value="Zn2-C6_fun-type_DNA-bd_sf"/>
</dbReference>
<evidence type="ECO:0000313" key="4">
    <source>
        <dbReference type="EMBL" id="KAL1634255.1"/>
    </source>
</evidence>
<dbReference type="SMART" id="SM00066">
    <property type="entry name" value="GAL4"/>
    <property type="match status" value="1"/>
</dbReference>
<dbReference type="SUPFAM" id="SSF57701">
    <property type="entry name" value="Zn2/Cys6 DNA-binding domain"/>
    <property type="match status" value="1"/>
</dbReference>
<accession>A0ABR3T3X6</accession>
<dbReference type="PROSITE" id="PS50048">
    <property type="entry name" value="ZN2_CY6_FUNGAL_2"/>
    <property type="match status" value="1"/>
</dbReference>